<dbReference type="GO" id="GO:0046872">
    <property type="term" value="F:metal ion binding"/>
    <property type="evidence" value="ECO:0007669"/>
    <property type="project" value="UniProtKB-KW"/>
</dbReference>
<evidence type="ECO:0000259" key="13">
    <source>
        <dbReference type="Pfam" id="PF14720"/>
    </source>
</evidence>
<comment type="subunit">
    <text evidence="4">Heterodimer of a large and a small subunit.</text>
</comment>
<organism evidence="14 15">
    <name type="scientific">Paractinoplanes rishiriensis</name>
    <dbReference type="NCBI Taxonomy" id="1050105"/>
    <lineage>
        <taxon>Bacteria</taxon>
        <taxon>Bacillati</taxon>
        <taxon>Actinomycetota</taxon>
        <taxon>Actinomycetes</taxon>
        <taxon>Micromonosporales</taxon>
        <taxon>Micromonosporaceae</taxon>
        <taxon>Paractinoplanes</taxon>
    </lineage>
</organism>
<dbReference type="Pfam" id="PF14720">
    <property type="entry name" value="NiFe_hyd_SSU_C"/>
    <property type="match status" value="1"/>
</dbReference>
<feature type="binding site" evidence="11">
    <location>
        <position position="249"/>
    </location>
    <ligand>
        <name>[4Fe-4S] cluster</name>
        <dbReference type="ChEBI" id="CHEBI:49883"/>
        <label>2</label>
    </ligand>
</feature>
<feature type="binding site" evidence="11">
    <location>
        <position position="48"/>
    </location>
    <ligand>
        <name>[4Fe-4S] cluster</name>
        <dbReference type="ChEBI" id="CHEBI:49883"/>
        <label>1</label>
    </ligand>
</feature>
<dbReference type="Gene3D" id="3.40.50.700">
    <property type="entry name" value="NADH:ubiquinone oxidoreductase-like, 20kDa subunit"/>
    <property type="match status" value="1"/>
</dbReference>
<feature type="binding site" evidence="11">
    <location>
        <position position="272"/>
    </location>
    <ligand>
        <name>[4Fe-4S] cluster</name>
        <dbReference type="ChEBI" id="CHEBI:49883"/>
        <label>2</label>
    </ligand>
</feature>
<feature type="domain" description="NADH:ubiquinone oxidoreductase-like 20kDa subunit" evidence="12">
    <location>
        <begin position="48"/>
        <end position="221"/>
    </location>
</feature>
<evidence type="ECO:0000256" key="11">
    <source>
        <dbReference type="PIRSR" id="PIRSR000310-1"/>
    </source>
</evidence>
<feature type="domain" description="Cytochrome-c3 hydrogenase C-terminal" evidence="13">
    <location>
        <begin position="244"/>
        <end position="321"/>
    </location>
</feature>
<dbReference type="GO" id="GO:0044569">
    <property type="term" value="C:[Ni-Fe] hydrogenase complex"/>
    <property type="evidence" value="ECO:0007669"/>
    <property type="project" value="TreeGrafter"/>
</dbReference>
<sequence length="369" mass="39850">MLHAAGLVCYLPHTYGPYVDPLQMGPSMPTETSEPLIHVLWINAGLSCDGDSVALTAATQPSVEEIALGALPGLPRIAMHWPLIDFECGPTGGADDFLEWFWKADRGELEPFVLVVEGSIPNELLHDGGYWCGFGNNPATGQPMTTSEWLDRLTPKATAVVAVGTCATYGGIHAMAGNPTGAMGVPDYLGWEWTSKAGIPIVCVPGCPIQPDNLSETLTYLLYQATDQAPMIPLDDKLRPTWLFGTTVHEGCDRAGYYEQADFATAYGTPECIVKLGCWGPVVKCNVPKRGWINGVGGCPNVGGICIGCTMPGFPDKFMPFMDEPPGGHLSTTAIGWYGKTIKRLRAITTHTLDQEPKWRRPAKELLSR</sequence>
<evidence type="ECO:0000259" key="12">
    <source>
        <dbReference type="Pfam" id="PF01058"/>
    </source>
</evidence>
<keyword evidence="7" id="KW-0732">Signal</keyword>
<comment type="caution">
    <text evidence="14">The sequence shown here is derived from an EMBL/GenBank/DDBJ whole genome shotgun (WGS) entry which is preliminary data.</text>
</comment>
<dbReference type="Proteomes" id="UP000636960">
    <property type="component" value="Unassembled WGS sequence"/>
</dbReference>
<keyword evidence="10 11" id="KW-0411">Iron-sulfur</keyword>
<protein>
    <submittedName>
        <fullName evidence="14">Hydrogenase expression protein HypE</fullName>
    </submittedName>
</protein>
<evidence type="ECO:0000256" key="2">
    <source>
        <dbReference type="ARBA" id="ARBA00004196"/>
    </source>
</evidence>
<keyword evidence="6 11" id="KW-0479">Metal-binding</keyword>
<dbReference type="GO" id="GO:0051538">
    <property type="term" value="F:3 iron, 4 sulfur cluster binding"/>
    <property type="evidence" value="ECO:0007669"/>
    <property type="project" value="UniProtKB-KW"/>
</dbReference>
<feature type="binding site" evidence="11">
    <location>
        <position position="306"/>
    </location>
    <ligand>
        <name>[3Fe-4S] cluster</name>
        <dbReference type="ChEBI" id="CHEBI:21137"/>
    </ligand>
</feature>
<dbReference type="EMBL" id="BOMV01000087">
    <property type="protein sequence ID" value="GIF00595.1"/>
    <property type="molecule type" value="Genomic_DNA"/>
</dbReference>
<gene>
    <name evidence="14" type="ORF">Ari01nite_80590</name>
</gene>
<dbReference type="GO" id="GO:0051539">
    <property type="term" value="F:4 iron, 4 sulfur cluster binding"/>
    <property type="evidence" value="ECO:0007669"/>
    <property type="project" value="UniProtKB-KW"/>
</dbReference>
<dbReference type="PANTHER" id="PTHR30013:SF5">
    <property type="entry name" value="HYDROGENASE SMALL SUBUNIT"/>
    <property type="match status" value="1"/>
</dbReference>
<dbReference type="InterPro" id="IPR001821">
    <property type="entry name" value="NiFe_hydrogenase_ssu"/>
</dbReference>
<comment type="similarity">
    <text evidence="3">Belongs to the [NiFe]/[NiFeSe] hydrogenase small subunit family.</text>
</comment>
<reference evidence="14" key="1">
    <citation type="submission" date="2021-01" db="EMBL/GenBank/DDBJ databases">
        <title>Whole genome shotgun sequence of Actinoplanes rishiriensis NBRC 108556.</title>
        <authorList>
            <person name="Komaki H."/>
            <person name="Tamura T."/>
        </authorList>
    </citation>
    <scope>NUCLEOTIDE SEQUENCE</scope>
    <source>
        <strain evidence="14">NBRC 108556</strain>
    </source>
</reference>
<dbReference type="AlphaFoldDB" id="A0A919K8G0"/>
<feature type="binding site" evidence="11">
    <location>
        <position position="278"/>
    </location>
    <ligand>
        <name>[4Fe-4S] cluster</name>
        <dbReference type="ChEBI" id="CHEBI:49883"/>
        <label>2</label>
    </ligand>
</feature>
<dbReference type="Gene3D" id="4.10.480.10">
    <property type="entry name" value="Cytochrome-c3 hydrogenase, C-terminal domain"/>
    <property type="match status" value="1"/>
</dbReference>
<keyword evidence="8" id="KW-0560">Oxidoreductase</keyword>
<evidence type="ECO:0000256" key="3">
    <source>
        <dbReference type="ARBA" id="ARBA00006605"/>
    </source>
</evidence>
<feature type="binding site" evidence="11">
    <location>
        <position position="252"/>
    </location>
    <ligand>
        <name>[4Fe-4S] cluster</name>
        <dbReference type="ChEBI" id="CHEBI:49883"/>
        <label>2</label>
    </ligand>
</feature>
<dbReference type="InterPro" id="IPR006137">
    <property type="entry name" value="NADH_UbQ_OxRdtase-like_20kDa"/>
</dbReference>
<dbReference type="GO" id="GO:0009055">
    <property type="term" value="F:electron transfer activity"/>
    <property type="evidence" value="ECO:0007669"/>
    <property type="project" value="TreeGrafter"/>
</dbReference>
<keyword evidence="5 11" id="KW-0004">4Fe-4S</keyword>
<accession>A0A919K8G0</accession>
<dbReference type="GO" id="GO:0008901">
    <property type="term" value="F:ferredoxin hydrogenase activity"/>
    <property type="evidence" value="ECO:0007669"/>
    <property type="project" value="InterPro"/>
</dbReference>
<dbReference type="InterPro" id="IPR027394">
    <property type="entry name" value="Cytochrome-c3_hydrogenase_C"/>
</dbReference>
<dbReference type="InterPro" id="IPR037024">
    <property type="entry name" value="NiFe_Hase_small_N_sf"/>
</dbReference>
<evidence type="ECO:0000256" key="5">
    <source>
        <dbReference type="ARBA" id="ARBA00022485"/>
    </source>
</evidence>
<dbReference type="Pfam" id="PF01058">
    <property type="entry name" value="Oxidored_q6"/>
    <property type="match status" value="1"/>
</dbReference>
<evidence type="ECO:0000256" key="9">
    <source>
        <dbReference type="ARBA" id="ARBA00023004"/>
    </source>
</evidence>
<dbReference type="GO" id="GO:0030313">
    <property type="term" value="C:cell envelope"/>
    <property type="evidence" value="ECO:0007669"/>
    <property type="project" value="UniProtKB-SubCell"/>
</dbReference>
<evidence type="ECO:0000256" key="1">
    <source>
        <dbReference type="ARBA" id="ARBA00001966"/>
    </source>
</evidence>
<keyword evidence="11" id="KW-0003">3Fe-4S</keyword>
<dbReference type="GO" id="GO:0016020">
    <property type="term" value="C:membrane"/>
    <property type="evidence" value="ECO:0007669"/>
    <property type="project" value="TreeGrafter"/>
</dbReference>
<evidence type="ECO:0000256" key="6">
    <source>
        <dbReference type="ARBA" id="ARBA00022723"/>
    </source>
</evidence>
<dbReference type="SUPFAM" id="SSF56770">
    <property type="entry name" value="HydA/Nqo6-like"/>
    <property type="match status" value="1"/>
</dbReference>
<comment type="cofactor">
    <cofactor evidence="1">
        <name>[4Fe-4S] cluster</name>
        <dbReference type="ChEBI" id="CHEBI:49883"/>
    </cofactor>
</comment>
<evidence type="ECO:0000256" key="4">
    <source>
        <dbReference type="ARBA" id="ARBA00011771"/>
    </source>
</evidence>
<dbReference type="GO" id="GO:0009375">
    <property type="term" value="C:ferredoxin hydrogenase complex"/>
    <property type="evidence" value="ECO:0007669"/>
    <property type="project" value="InterPro"/>
</dbReference>
<evidence type="ECO:0000256" key="10">
    <source>
        <dbReference type="ARBA" id="ARBA00023014"/>
    </source>
</evidence>
<dbReference type="PANTHER" id="PTHR30013">
    <property type="entry name" value="NIFE / NIFESE HYDROGENASE SMALL SUBUNIT FAMILY MEMBER"/>
    <property type="match status" value="1"/>
</dbReference>
<proteinExistence type="inferred from homology"/>
<evidence type="ECO:0000256" key="8">
    <source>
        <dbReference type="ARBA" id="ARBA00023002"/>
    </source>
</evidence>
<feature type="binding site" evidence="11">
    <location>
        <position position="207"/>
    </location>
    <ligand>
        <name>[4Fe-4S] cluster</name>
        <dbReference type="ChEBI" id="CHEBI:49883"/>
        <label>1</label>
    </ligand>
</feature>
<feature type="binding site" evidence="11">
    <location>
        <position position="166"/>
    </location>
    <ligand>
        <name>[4Fe-4S] cluster</name>
        <dbReference type="ChEBI" id="CHEBI:49883"/>
        <label>1</label>
    </ligand>
</feature>
<evidence type="ECO:0000256" key="7">
    <source>
        <dbReference type="ARBA" id="ARBA00022729"/>
    </source>
</evidence>
<comment type="subcellular location">
    <subcellularLocation>
        <location evidence="2">Cell envelope</location>
    </subcellularLocation>
</comment>
<dbReference type="PRINTS" id="PR00614">
    <property type="entry name" value="NIHGNASESMLL"/>
</dbReference>
<dbReference type="GO" id="GO:0009061">
    <property type="term" value="P:anaerobic respiration"/>
    <property type="evidence" value="ECO:0007669"/>
    <property type="project" value="TreeGrafter"/>
</dbReference>
<dbReference type="InterPro" id="IPR037148">
    <property type="entry name" value="NiFe-Hase_small_C_sf"/>
</dbReference>
<evidence type="ECO:0000313" key="15">
    <source>
        <dbReference type="Proteomes" id="UP000636960"/>
    </source>
</evidence>
<keyword evidence="9 11" id="KW-0408">Iron</keyword>
<keyword evidence="15" id="KW-1185">Reference proteome</keyword>
<evidence type="ECO:0000313" key="14">
    <source>
        <dbReference type="EMBL" id="GIF00595.1"/>
    </source>
</evidence>
<dbReference type="PIRSF" id="PIRSF000310">
    <property type="entry name" value="NiFe_hyd_ssu"/>
    <property type="match status" value="1"/>
</dbReference>
<feature type="binding site" evidence="11">
    <location>
        <position position="309"/>
    </location>
    <ligand>
        <name>[3Fe-4S] cluster</name>
        <dbReference type="ChEBI" id="CHEBI:21137"/>
    </ligand>
</feature>
<name>A0A919K8G0_9ACTN</name>